<evidence type="ECO:0000256" key="2">
    <source>
        <dbReference type="ARBA" id="ARBA00022714"/>
    </source>
</evidence>
<evidence type="ECO:0000256" key="6">
    <source>
        <dbReference type="ARBA" id="ARBA00023014"/>
    </source>
</evidence>
<keyword evidence="4" id="KW-0560">Oxidoreductase</keyword>
<sequence>MAKNDQIVVKIAAKEQLTEDVVGLTLVSLEDELLPAWDPGAHIELTLETCTDAAGKIDTENVMLRQYSLCSDNRDCSQWQVAVLREEGGRGGSLFIHNQLQAGDTLKVSQPRNHFPFKPRKKCLFIAGGIGITPMLPMIQQAEADGLDWRLVYLSRERSRMSCLDKLASYDQSRITLNGDKEDGYIDLPGLLASCDSETSVYSCGPKPLLDALEQQHAEQAGQSDSWSLDIERFAAGPVDSSGGAFDVVINSTGQRIRIPEGQSALTVLREAGIKIPTSCGDGVCGSCETGVLSGTPDHRDSILSEEERADNDYMMLCVSRAISPELILDL</sequence>
<dbReference type="AlphaFoldDB" id="A0A3P1SW79"/>
<evidence type="ECO:0000256" key="4">
    <source>
        <dbReference type="ARBA" id="ARBA00023002"/>
    </source>
</evidence>
<dbReference type="InterPro" id="IPR012675">
    <property type="entry name" value="Beta-grasp_dom_sf"/>
</dbReference>
<name>A0A3P1SW79_9GAMM</name>
<dbReference type="InterPro" id="IPR001041">
    <property type="entry name" value="2Fe-2S_ferredoxin-type"/>
</dbReference>
<evidence type="ECO:0000256" key="3">
    <source>
        <dbReference type="ARBA" id="ARBA00022723"/>
    </source>
</evidence>
<dbReference type="InterPro" id="IPR050415">
    <property type="entry name" value="MRET"/>
</dbReference>
<dbReference type="Gene3D" id="3.10.20.30">
    <property type="match status" value="1"/>
</dbReference>
<keyword evidence="1" id="KW-0285">Flavoprotein</keyword>
<proteinExistence type="predicted"/>
<feature type="domain" description="FAD-binding FR-type" evidence="8">
    <location>
        <begin position="4"/>
        <end position="118"/>
    </location>
</feature>
<evidence type="ECO:0000313" key="9">
    <source>
        <dbReference type="EMBL" id="RRD01431.1"/>
    </source>
</evidence>
<dbReference type="InterPro" id="IPR017927">
    <property type="entry name" value="FAD-bd_FR_type"/>
</dbReference>
<dbReference type="PROSITE" id="PS00197">
    <property type="entry name" value="2FE2S_FER_1"/>
    <property type="match status" value="1"/>
</dbReference>
<dbReference type="Proteomes" id="UP000267535">
    <property type="component" value="Unassembled WGS sequence"/>
</dbReference>
<dbReference type="EMBL" id="RQXV01000001">
    <property type="protein sequence ID" value="RRD01431.1"/>
    <property type="molecule type" value="Genomic_DNA"/>
</dbReference>
<evidence type="ECO:0000259" key="8">
    <source>
        <dbReference type="PROSITE" id="PS51384"/>
    </source>
</evidence>
<organism evidence="9 10">
    <name type="scientific">Amphritea balenae</name>
    <dbReference type="NCBI Taxonomy" id="452629"/>
    <lineage>
        <taxon>Bacteria</taxon>
        <taxon>Pseudomonadati</taxon>
        <taxon>Pseudomonadota</taxon>
        <taxon>Gammaproteobacteria</taxon>
        <taxon>Oceanospirillales</taxon>
        <taxon>Oceanospirillaceae</taxon>
        <taxon>Amphritea</taxon>
    </lineage>
</organism>
<dbReference type="SUPFAM" id="SSF52343">
    <property type="entry name" value="Ferredoxin reductase-like, C-terminal NADP-linked domain"/>
    <property type="match status" value="1"/>
</dbReference>
<gene>
    <name evidence="9" type="ORF">EHS89_02400</name>
</gene>
<keyword evidence="5" id="KW-0408">Iron</keyword>
<keyword evidence="10" id="KW-1185">Reference proteome</keyword>
<reference evidence="9 10" key="1">
    <citation type="submission" date="2018-11" db="EMBL/GenBank/DDBJ databases">
        <title>The draft genome sequence of Amphritea balenae JAMM 1525T.</title>
        <authorList>
            <person name="Fang Z."/>
            <person name="Zhang Y."/>
            <person name="Han X."/>
        </authorList>
    </citation>
    <scope>NUCLEOTIDE SEQUENCE [LARGE SCALE GENOMIC DNA]</scope>
    <source>
        <strain evidence="9 10">JAMM 1525</strain>
    </source>
</reference>
<dbReference type="GO" id="GO:0051537">
    <property type="term" value="F:2 iron, 2 sulfur cluster binding"/>
    <property type="evidence" value="ECO:0007669"/>
    <property type="project" value="UniProtKB-KW"/>
</dbReference>
<dbReference type="PANTHER" id="PTHR47354:SF1">
    <property type="entry name" value="CARNITINE MONOOXYGENASE REDUCTASE SUBUNIT"/>
    <property type="match status" value="1"/>
</dbReference>
<comment type="caution">
    <text evidence="9">The sequence shown here is derived from an EMBL/GenBank/DDBJ whole genome shotgun (WGS) entry which is preliminary data.</text>
</comment>
<dbReference type="GO" id="GO:0046872">
    <property type="term" value="F:metal ion binding"/>
    <property type="evidence" value="ECO:0007669"/>
    <property type="project" value="UniProtKB-KW"/>
</dbReference>
<dbReference type="PROSITE" id="PS51384">
    <property type="entry name" value="FAD_FR"/>
    <property type="match status" value="1"/>
</dbReference>
<dbReference type="RefSeq" id="WP_124924504.1">
    <property type="nucleotide sequence ID" value="NZ_BMOH01000001.1"/>
</dbReference>
<evidence type="ECO:0000313" key="10">
    <source>
        <dbReference type="Proteomes" id="UP000267535"/>
    </source>
</evidence>
<keyword evidence="6" id="KW-0411">Iron-sulfur</keyword>
<evidence type="ECO:0000256" key="5">
    <source>
        <dbReference type="ARBA" id="ARBA00023004"/>
    </source>
</evidence>
<dbReference type="PANTHER" id="PTHR47354">
    <property type="entry name" value="NADH OXIDOREDUCTASE HCR"/>
    <property type="match status" value="1"/>
</dbReference>
<dbReference type="InterPro" id="IPR039261">
    <property type="entry name" value="FNR_nucleotide-bd"/>
</dbReference>
<accession>A0A3P1SW79</accession>
<dbReference type="InterPro" id="IPR036010">
    <property type="entry name" value="2Fe-2S_ferredoxin-like_sf"/>
</dbReference>
<evidence type="ECO:0000259" key="7">
    <source>
        <dbReference type="PROSITE" id="PS51085"/>
    </source>
</evidence>
<dbReference type="GO" id="GO:0016491">
    <property type="term" value="F:oxidoreductase activity"/>
    <property type="evidence" value="ECO:0007669"/>
    <property type="project" value="UniProtKB-KW"/>
</dbReference>
<dbReference type="OrthoDB" id="4258484at2"/>
<keyword evidence="3" id="KW-0479">Metal-binding</keyword>
<dbReference type="Gene3D" id="3.40.50.80">
    <property type="entry name" value="Nucleotide-binding domain of ferredoxin-NADP reductase (FNR) module"/>
    <property type="match status" value="1"/>
</dbReference>
<protein>
    <submittedName>
        <fullName evidence="9">Oxidoreductase</fullName>
    </submittedName>
</protein>
<evidence type="ECO:0000256" key="1">
    <source>
        <dbReference type="ARBA" id="ARBA00022630"/>
    </source>
</evidence>
<dbReference type="SUPFAM" id="SSF54292">
    <property type="entry name" value="2Fe-2S ferredoxin-like"/>
    <property type="match status" value="1"/>
</dbReference>
<keyword evidence="2" id="KW-0001">2Fe-2S</keyword>
<feature type="domain" description="2Fe-2S ferredoxin-type" evidence="7">
    <location>
        <begin position="246"/>
        <end position="331"/>
    </location>
</feature>
<dbReference type="CDD" id="cd06185">
    <property type="entry name" value="PDR_like"/>
    <property type="match status" value="1"/>
</dbReference>
<dbReference type="PROSITE" id="PS51085">
    <property type="entry name" value="2FE2S_FER_2"/>
    <property type="match status" value="1"/>
</dbReference>
<dbReference type="InterPro" id="IPR017938">
    <property type="entry name" value="Riboflavin_synthase-like_b-brl"/>
</dbReference>
<dbReference type="CDD" id="cd00207">
    <property type="entry name" value="fer2"/>
    <property type="match status" value="1"/>
</dbReference>
<dbReference type="Gene3D" id="2.40.30.10">
    <property type="entry name" value="Translation factors"/>
    <property type="match status" value="1"/>
</dbReference>
<dbReference type="SUPFAM" id="SSF63380">
    <property type="entry name" value="Riboflavin synthase domain-like"/>
    <property type="match status" value="1"/>
</dbReference>
<dbReference type="InterPro" id="IPR006058">
    <property type="entry name" value="2Fe2S_fd_BS"/>
</dbReference>
<dbReference type="Pfam" id="PF00111">
    <property type="entry name" value="Fer2"/>
    <property type="match status" value="1"/>
</dbReference>